<evidence type="ECO:0000256" key="1">
    <source>
        <dbReference type="ARBA" id="ARBA00004953"/>
    </source>
</evidence>
<accession>A0ABQ4UWM0</accession>
<protein>
    <submittedName>
        <fullName evidence="4">Precorrin-6A reductase</fullName>
    </submittedName>
</protein>
<evidence type="ECO:0000256" key="2">
    <source>
        <dbReference type="ARBA" id="ARBA00022573"/>
    </source>
</evidence>
<dbReference type="Pfam" id="PF02571">
    <property type="entry name" value="CbiJ"/>
    <property type="match status" value="1"/>
</dbReference>
<gene>
    <name evidence="4" type="primary">cobK</name>
    <name evidence="4" type="ORF">BGCPKDLD_3231</name>
</gene>
<name>A0ABQ4UWM0_9HYPH</name>
<organism evidence="4 5">
    <name type="scientific">Methylorubrum suomiense</name>
    <dbReference type="NCBI Taxonomy" id="144191"/>
    <lineage>
        <taxon>Bacteria</taxon>
        <taxon>Pseudomonadati</taxon>
        <taxon>Pseudomonadota</taxon>
        <taxon>Alphaproteobacteria</taxon>
        <taxon>Hyphomicrobiales</taxon>
        <taxon>Methylobacteriaceae</taxon>
        <taxon>Methylorubrum</taxon>
    </lineage>
</organism>
<dbReference type="PROSITE" id="PS51014">
    <property type="entry name" value="COBK_CBIJ"/>
    <property type="match status" value="1"/>
</dbReference>
<dbReference type="NCBIfam" id="TIGR00715">
    <property type="entry name" value="precor6x_red"/>
    <property type="match status" value="1"/>
</dbReference>
<proteinExistence type="predicted"/>
<keyword evidence="5" id="KW-1185">Reference proteome</keyword>
<dbReference type="NCBIfam" id="NF005968">
    <property type="entry name" value="PRK08057.1-2"/>
    <property type="match status" value="1"/>
</dbReference>
<evidence type="ECO:0000313" key="4">
    <source>
        <dbReference type="EMBL" id="GJE76635.1"/>
    </source>
</evidence>
<evidence type="ECO:0000256" key="3">
    <source>
        <dbReference type="ARBA" id="ARBA00023002"/>
    </source>
</evidence>
<dbReference type="InterPro" id="IPR003723">
    <property type="entry name" value="Precorrin-6x_reduct"/>
</dbReference>
<dbReference type="EMBL" id="BPRE01000009">
    <property type="protein sequence ID" value="GJE76635.1"/>
    <property type="molecule type" value="Genomic_DNA"/>
</dbReference>
<dbReference type="PANTHER" id="PTHR36925">
    <property type="entry name" value="COBALT-PRECORRIN-6A REDUCTASE"/>
    <property type="match status" value="1"/>
</dbReference>
<comment type="caution">
    <text evidence="4">The sequence shown here is derived from an EMBL/GenBank/DDBJ whole genome shotgun (WGS) entry which is preliminary data.</text>
</comment>
<dbReference type="PANTHER" id="PTHR36925:SF1">
    <property type="entry name" value="COBALT-PRECORRIN-6A REDUCTASE"/>
    <property type="match status" value="1"/>
</dbReference>
<dbReference type="Proteomes" id="UP001055093">
    <property type="component" value="Unassembled WGS sequence"/>
</dbReference>
<evidence type="ECO:0000313" key="5">
    <source>
        <dbReference type="Proteomes" id="UP001055093"/>
    </source>
</evidence>
<reference evidence="4" key="2">
    <citation type="submission" date="2021-08" db="EMBL/GenBank/DDBJ databases">
        <authorList>
            <person name="Tani A."/>
            <person name="Ola A."/>
            <person name="Ogura Y."/>
            <person name="Katsura K."/>
            <person name="Hayashi T."/>
        </authorList>
    </citation>
    <scope>NUCLEOTIDE SEQUENCE</scope>
    <source>
        <strain evidence="4">DSM 14458</strain>
    </source>
</reference>
<dbReference type="RefSeq" id="WP_137827235.1">
    <property type="nucleotide sequence ID" value="NZ_BPRE01000009.1"/>
</dbReference>
<keyword evidence="2" id="KW-0169">Cobalamin biosynthesis</keyword>
<reference evidence="4" key="1">
    <citation type="journal article" date="2021" name="Front. Microbiol.">
        <title>Comprehensive Comparative Genomics and Phenotyping of Methylobacterium Species.</title>
        <authorList>
            <person name="Alessa O."/>
            <person name="Ogura Y."/>
            <person name="Fujitani Y."/>
            <person name="Takami H."/>
            <person name="Hayashi T."/>
            <person name="Sahin N."/>
            <person name="Tani A."/>
        </authorList>
    </citation>
    <scope>NUCLEOTIDE SEQUENCE</scope>
    <source>
        <strain evidence="4">DSM 14458</strain>
    </source>
</reference>
<keyword evidence="3" id="KW-0560">Oxidoreductase</keyword>
<sequence>MTNATDQGRSGLGSARPLKILILGGTTEASALAARLAGRPDFAVTLSLAGRTTAPRPEPVPIRIGGFGGADGLAQWLDAHAVEAVIDATHPFAARISANAVAACRACAVPFLAIRRPCWKQQPGDDWTESESVAACVPLLGIRPKRVFLTIGRQELSVFARAPQHAYVVRTIEPVGDALPVPRVEVFRARGPFTLDDETTLMREAGIEVLVTKNSGGAATYPKIEAARRLGIPVVIVQPPALPDVPSVPDAESALPWLENGCRF</sequence>
<comment type="pathway">
    <text evidence="1">Cofactor biosynthesis; adenosylcobalamin biosynthesis.</text>
</comment>